<dbReference type="Gene3D" id="2.130.10.10">
    <property type="entry name" value="YVTN repeat-like/Quinoprotein amine dehydrogenase"/>
    <property type="match status" value="1"/>
</dbReference>
<evidence type="ECO:0000256" key="3">
    <source>
        <dbReference type="ARBA" id="ARBA00022737"/>
    </source>
</evidence>
<gene>
    <name evidence="7" type="ORF">Rt10032_c16g5663</name>
</gene>
<evidence type="ECO:0000256" key="4">
    <source>
        <dbReference type="PROSITE-ProRule" id="PRU00221"/>
    </source>
</evidence>
<dbReference type="SUPFAM" id="SSF50978">
    <property type="entry name" value="WD40 repeat-like"/>
    <property type="match status" value="1"/>
</dbReference>
<evidence type="ECO:0000313" key="7">
    <source>
        <dbReference type="EMBL" id="GEM11646.1"/>
    </source>
</evidence>
<name>A0A511KP59_RHOTO</name>
<dbReference type="Pfam" id="PF09070">
    <property type="entry name" value="PFU"/>
    <property type="match status" value="1"/>
</dbReference>
<proteinExistence type="predicted"/>
<accession>A0A511KP59</accession>
<dbReference type="PANTHER" id="PTHR19849:SF0">
    <property type="entry name" value="PHOSPHOLIPASE A-2-ACTIVATING PROTEIN"/>
    <property type="match status" value="1"/>
</dbReference>
<reference evidence="7 8" key="1">
    <citation type="submission" date="2019-07" db="EMBL/GenBank/DDBJ databases">
        <title>Rhodotorula toruloides NBRC10032 genome sequencing.</title>
        <authorList>
            <person name="Shida Y."/>
            <person name="Takaku H."/>
            <person name="Ogasawara W."/>
            <person name="Mori K."/>
        </authorList>
    </citation>
    <scope>NUCLEOTIDE SEQUENCE [LARGE SCALE GENOMIC DNA]</scope>
    <source>
        <strain evidence="7 8">NBRC10032</strain>
    </source>
</reference>
<dbReference type="SMART" id="SM00320">
    <property type="entry name" value="WD40"/>
    <property type="match status" value="3"/>
</dbReference>
<keyword evidence="2 4" id="KW-0853">WD repeat</keyword>
<dbReference type="InterPro" id="IPR015155">
    <property type="entry name" value="PFU"/>
</dbReference>
<comment type="caution">
    <text evidence="7">The sequence shown here is derived from an EMBL/GenBank/DDBJ whole genome shotgun (WGS) entry which is preliminary data.</text>
</comment>
<dbReference type="PROSITE" id="PS51394">
    <property type="entry name" value="PFU"/>
    <property type="match status" value="1"/>
</dbReference>
<feature type="region of interest" description="Disordered" evidence="5">
    <location>
        <begin position="172"/>
        <end position="194"/>
    </location>
</feature>
<dbReference type="GO" id="GO:0010992">
    <property type="term" value="P:ubiquitin recycling"/>
    <property type="evidence" value="ECO:0007669"/>
    <property type="project" value="TreeGrafter"/>
</dbReference>
<dbReference type="InterPro" id="IPR036322">
    <property type="entry name" value="WD40_repeat_dom_sf"/>
</dbReference>
<evidence type="ECO:0000259" key="6">
    <source>
        <dbReference type="PROSITE" id="PS51394"/>
    </source>
</evidence>
<sequence length="311" mass="33632">MVVDVGDESVLTACADSRIRLFEGDKLRHLFKGHEGPVRSLCVLLPEEADSTLFASGSNDGTVRLWDWKTGAPLSILGDQGSFVYSLASIPSRMGGGLASSGEDGIIKIWNEEGREEQQVLVPALSVWTLATLANGDLACGCSDHNIWIFTRDEKRTAGQKTVRIYEERLESTRASKAPAAPEPRIEGPAALEQPGQAEGEVKLVGADGQPTMAHQWDGTEWVELGQVVDRLTTPDGGAKASPARENMLHDGVEYDYVFQIDVRDDGPPIPLPFNLEDDAHATAASLVAAHSLPESYVKRIVEFLGIWTAA</sequence>
<dbReference type="InterPro" id="IPR015943">
    <property type="entry name" value="WD40/YVTN_repeat-like_dom_sf"/>
</dbReference>
<keyword evidence="3" id="KW-0677">Repeat</keyword>
<dbReference type="PANTHER" id="PTHR19849">
    <property type="entry name" value="PHOSPHOLIPASE A-2-ACTIVATING PROTEIN"/>
    <property type="match status" value="1"/>
</dbReference>
<dbReference type="GO" id="GO:0005634">
    <property type="term" value="C:nucleus"/>
    <property type="evidence" value="ECO:0007669"/>
    <property type="project" value="TreeGrafter"/>
</dbReference>
<dbReference type="OrthoDB" id="10265988at2759"/>
<dbReference type="InterPro" id="IPR038122">
    <property type="entry name" value="PFU_sf"/>
</dbReference>
<protein>
    <submittedName>
        <fullName evidence="7">Ubiquitin homeostasis protein Lub1</fullName>
    </submittedName>
</protein>
<dbReference type="GO" id="GO:0005737">
    <property type="term" value="C:cytoplasm"/>
    <property type="evidence" value="ECO:0007669"/>
    <property type="project" value="TreeGrafter"/>
</dbReference>
<evidence type="ECO:0000256" key="1">
    <source>
        <dbReference type="ARBA" id="ARBA00022490"/>
    </source>
</evidence>
<evidence type="ECO:0000256" key="5">
    <source>
        <dbReference type="SAM" id="MobiDB-lite"/>
    </source>
</evidence>
<dbReference type="Pfam" id="PF00400">
    <property type="entry name" value="WD40"/>
    <property type="match status" value="2"/>
</dbReference>
<dbReference type="Gene3D" id="3.10.20.870">
    <property type="entry name" value="PFU (PLAA family ubiquitin binding), C-terminal domain"/>
    <property type="match status" value="1"/>
</dbReference>
<dbReference type="EMBL" id="BJWK01000016">
    <property type="protein sequence ID" value="GEM11646.1"/>
    <property type="molecule type" value="Genomic_DNA"/>
</dbReference>
<organism evidence="7 8">
    <name type="scientific">Rhodotorula toruloides</name>
    <name type="common">Yeast</name>
    <name type="synonym">Rhodosporidium toruloides</name>
    <dbReference type="NCBI Taxonomy" id="5286"/>
    <lineage>
        <taxon>Eukaryota</taxon>
        <taxon>Fungi</taxon>
        <taxon>Dikarya</taxon>
        <taxon>Basidiomycota</taxon>
        <taxon>Pucciniomycotina</taxon>
        <taxon>Microbotryomycetes</taxon>
        <taxon>Sporidiobolales</taxon>
        <taxon>Sporidiobolaceae</taxon>
        <taxon>Rhodotorula</taxon>
    </lineage>
</organism>
<dbReference type="InterPro" id="IPR001680">
    <property type="entry name" value="WD40_rpt"/>
</dbReference>
<feature type="repeat" description="WD" evidence="4">
    <location>
        <begin position="31"/>
        <end position="76"/>
    </location>
</feature>
<dbReference type="PROSITE" id="PS50082">
    <property type="entry name" value="WD_REPEATS_2"/>
    <property type="match status" value="1"/>
</dbReference>
<dbReference type="GO" id="GO:0043130">
    <property type="term" value="F:ubiquitin binding"/>
    <property type="evidence" value="ECO:0007669"/>
    <property type="project" value="TreeGrafter"/>
</dbReference>
<dbReference type="GO" id="GO:0043161">
    <property type="term" value="P:proteasome-mediated ubiquitin-dependent protein catabolic process"/>
    <property type="evidence" value="ECO:0007669"/>
    <property type="project" value="TreeGrafter"/>
</dbReference>
<evidence type="ECO:0000313" key="8">
    <source>
        <dbReference type="Proteomes" id="UP000321518"/>
    </source>
</evidence>
<keyword evidence="1" id="KW-0963">Cytoplasm</keyword>
<dbReference type="AlphaFoldDB" id="A0A511KP59"/>
<dbReference type="Proteomes" id="UP000321518">
    <property type="component" value="Unassembled WGS sequence"/>
</dbReference>
<dbReference type="PROSITE" id="PS50294">
    <property type="entry name" value="WD_REPEATS_REGION"/>
    <property type="match status" value="1"/>
</dbReference>
<feature type="domain" description="PFU" evidence="6">
    <location>
        <begin position="214"/>
        <end position="311"/>
    </location>
</feature>
<evidence type="ECO:0000256" key="2">
    <source>
        <dbReference type="ARBA" id="ARBA00022574"/>
    </source>
</evidence>